<dbReference type="InterPro" id="IPR004360">
    <property type="entry name" value="Glyas_Fos-R_dOase_dom"/>
</dbReference>
<evidence type="ECO:0000313" key="3">
    <source>
        <dbReference type="Proteomes" id="UP001524642"/>
    </source>
</evidence>
<dbReference type="PANTHER" id="PTHR33993:SF14">
    <property type="entry name" value="GB|AAF24581.1"/>
    <property type="match status" value="1"/>
</dbReference>
<dbReference type="Pfam" id="PF00903">
    <property type="entry name" value="Glyoxalase"/>
    <property type="match status" value="1"/>
</dbReference>
<feature type="domain" description="VOC" evidence="1">
    <location>
        <begin position="1"/>
        <end position="116"/>
    </location>
</feature>
<evidence type="ECO:0000259" key="1">
    <source>
        <dbReference type="PROSITE" id="PS51819"/>
    </source>
</evidence>
<dbReference type="RefSeq" id="WP_257717096.1">
    <property type="nucleotide sequence ID" value="NZ_JANJOU010000012.1"/>
</dbReference>
<comment type="caution">
    <text evidence="2">The sequence shown here is derived from an EMBL/GenBank/DDBJ whole genome shotgun (WGS) entry which is preliminary data.</text>
</comment>
<evidence type="ECO:0000313" key="2">
    <source>
        <dbReference type="EMBL" id="MCR0983428.1"/>
    </source>
</evidence>
<dbReference type="PANTHER" id="PTHR33993">
    <property type="entry name" value="GLYOXALASE-RELATED"/>
    <property type="match status" value="1"/>
</dbReference>
<dbReference type="SUPFAM" id="SSF54593">
    <property type="entry name" value="Glyoxalase/Bleomycin resistance protein/Dihydroxybiphenyl dioxygenase"/>
    <property type="match status" value="1"/>
</dbReference>
<reference evidence="2 3" key="1">
    <citation type="submission" date="2022-06" db="EMBL/GenBank/DDBJ databases">
        <title>Roseomonas CN29.</title>
        <authorList>
            <person name="Cheng Y."/>
            <person name="He X."/>
        </authorList>
    </citation>
    <scope>NUCLEOTIDE SEQUENCE [LARGE SCALE GENOMIC DNA]</scope>
    <source>
        <strain evidence="2 3">CN29</strain>
    </source>
</reference>
<protein>
    <submittedName>
        <fullName evidence="2">VOC family protein</fullName>
    </submittedName>
</protein>
<name>A0ABT1X5Q9_9PROT</name>
<dbReference type="EMBL" id="JANJOU010000012">
    <property type="protein sequence ID" value="MCR0983428.1"/>
    <property type="molecule type" value="Genomic_DNA"/>
</dbReference>
<organism evidence="2 3">
    <name type="scientific">Roseomonas populi</name>
    <dbReference type="NCBI Taxonomy" id="3121582"/>
    <lineage>
        <taxon>Bacteria</taxon>
        <taxon>Pseudomonadati</taxon>
        <taxon>Pseudomonadota</taxon>
        <taxon>Alphaproteobacteria</taxon>
        <taxon>Acetobacterales</taxon>
        <taxon>Roseomonadaceae</taxon>
        <taxon>Roseomonas</taxon>
    </lineage>
</organism>
<dbReference type="PROSITE" id="PS51819">
    <property type="entry name" value="VOC"/>
    <property type="match status" value="1"/>
</dbReference>
<dbReference type="InterPro" id="IPR029068">
    <property type="entry name" value="Glyas_Bleomycin-R_OHBP_Dase"/>
</dbReference>
<keyword evidence="3" id="KW-1185">Reference proteome</keyword>
<accession>A0ABT1X5Q9</accession>
<dbReference type="InterPro" id="IPR037523">
    <property type="entry name" value="VOC_core"/>
</dbReference>
<dbReference type="InterPro" id="IPR052164">
    <property type="entry name" value="Anthracycline_SecMetBiosynth"/>
</dbReference>
<dbReference type="Gene3D" id="3.30.720.110">
    <property type="match status" value="1"/>
</dbReference>
<proteinExistence type="predicted"/>
<dbReference type="Proteomes" id="UP001524642">
    <property type="component" value="Unassembled WGS sequence"/>
</dbReference>
<gene>
    <name evidence="2" type="ORF">NRP21_15330</name>
</gene>
<sequence length="119" mass="12670">MLDLSLTILLVDSPEASAAFYAALLGREPVEASPTFALFVTPGGRIALWSRRTVEPAPEAVAGAAELAFTVEDVDATHAAWVAQGLRVLMPPRDLDFGRSAVALDPDGHRLRAYRLADG</sequence>
<dbReference type="Gene3D" id="3.30.720.120">
    <property type="match status" value="1"/>
</dbReference>